<dbReference type="EMBL" id="CP001016">
    <property type="protein sequence ID" value="ACB93801.1"/>
    <property type="molecule type" value="Genomic_DNA"/>
</dbReference>
<keyword evidence="4" id="KW-1185">Reference proteome</keyword>
<gene>
    <name evidence="3" type="ordered locus">Bind_0143</name>
</gene>
<dbReference type="AlphaFoldDB" id="B2IBS9"/>
<dbReference type="HOGENOM" id="CLU_189716_0_0_5"/>
<dbReference type="Proteomes" id="UP000001695">
    <property type="component" value="Chromosome"/>
</dbReference>
<evidence type="ECO:0000256" key="1">
    <source>
        <dbReference type="SAM" id="MobiDB-lite"/>
    </source>
</evidence>
<dbReference type="OrthoDB" id="9864068at2"/>
<feature type="signal peptide" evidence="2">
    <location>
        <begin position="1"/>
        <end position="27"/>
    </location>
</feature>
<dbReference type="KEGG" id="bid:Bind_0143"/>
<proteinExistence type="predicted"/>
<protein>
    <submittedName>
        <fullName evidence="3">Uncharacterized protein</fullName>
    </submittedName>
</protein>
<sequence>MQGPQRLGTLLAGFAFASVIAMGAALAGGTPNDAAGAQGHNAPSIAAPTEGVSEGNPNAKILPYSSLDQKSDTEEASAAPEEHAK</sequence>
<reference evidence="3 4" key="2">
    <citation type="journal article" date="2010" name="J. Bacteriol.">
        <title>Complete genome sequence of Beijerinckia indica subsp. indica.</title>
        <authorList>
            <person name="Tamas I."/>
            <person name="Dedysh S.N."/>
            <person name="Liesack W."/>
            <person name="Stott M.B."/>
            <person name="Alam M."/>
            <person name="Murrell J.C."/>
            <person name="Dunfield P.F."/>
        </authorList>
    </citation>
    <scope>NUCLEOTIDE SEQUENCE [LARGE SCALE GENOMIC DNA]</scope>
    <source>
        <strain evidence="4">ATCC 9039 / DSM 1715 / NCIMB 8712</strain>
    </source>
</reference>
<feature type="chain" id="PRO_5002778669" evidence="2">
    <location>
        <begin position="28"/>
        <end position="85"/>
    </location>
</feature>
<accession>B2IBS9</accession>
<evidence type="ECO:0000313" key="3">
    <source>
        <dbReference type="EMBL" id="ACB93801.1"/>
    </source>
</evidence>
<keyword evidence="2" id="KW-0732">Signal</keyword>
<feature type="region of interest" description="Disordered" evidence="1">
    <location>
        <begin position="27"/>
        <end position="85"/>
    </location>
</feature>
<evidence type="ECO:0000313" key="4">
    <source>
        <dbReference type="Proteomes" id="UP000001695"/>
    </source>
</evidence>
<organism evidence="3 4">
    <name type="scientific">Beijerinckia indica subsp. indica (strain ATCC 9039 / DSM 1715 / NCIMB 8712)</name>
    <dbReference type="NCBI Taxonomy" id="395963"/>
    <lineage>
        <taxon>Bacteria</taxon>
        <taxon>Pseudomonadati</taxon>
        <taxon>Pseudomonadota</taxon>
        <taxon>Alphaproteobacteria</taxon>
        <taxon>Hyphomicrobiales</taxon>
        <taxon>Beijerinckiaceae</taxon>
        <taxon>Beijerinckia</taxon>
    </lineage>
</organism>
<dbReference type="RefSeq" id="WP_012383159.1">
    <property type="nucleotide sequence ID" value="NC_010581.1"/>
</dbReference>
<name>B2IBS9_BEII9</name>
<reference evidence="4" key="1">
    <citation type="submission" date="2008-03" db="EMBL/GenBank/DDBJ databases">
        <title>Complete sequence of chromosome of Beijerinckia indica subsp. indica ATCC 9039.</title>
        <authorList>
            <consortium name="US DOE Joint Genome Institute"/>
            <person name="Copeland A."/>
            <person name="Lucas S."/>
            <person name="Lapidus A."/>
            <person name="Glavina del Rio T."/>
            <person name="Dalin E."/>
            <person name="Tice H."/>
            <person name="Bruce D."/>
            <person name="Goodwin L."/>
            <person name="Pitluck S."/>
            <person name="LaButti K."/>
            <person name="Schmutz J."/>
            <person name="Larimer F."/>
            <person name="Land M."/>
            <person name="Hauser L."/>
            <person name="Kyrpides N."/>
            <person name="Mikhailova N."/>
            <person name="Dunfield P.F."/>
            <person name="Dedysh S.N."/>
            <person name="Liesack W."/>
            <person name="Saw J.H."/>
            <person name="Alam M."/>
            <person name="Chen Y."/>
            <person name="Murrell J.C."/>
            <person name="Richardson P."/>
        </authorList>
    </citation>
    <scope>NUCLEOTIDE SEQUENCE [LARGE SCALE GENOMIC DNA]</scope>
    <source>
        <strain evidence="4">ATCC 9039 / DSM 1715 / NCIMB 8712</strain>
    </source>
</reference>
<evidence type="ECO:0000256" key="2">
    <source>
        <dbReference type="SAM" id="SignalP"/>
    </source>
</evidence>